<evidence type="ECO:0000256" key="1">
    <source>
        <dbReference type="SAM" id="MobiDB-lite"/>
    </source>
</evidence>
<gene>
    <name evidence="2" type="ORF">V6N11_008494</name>
</gene>
<proteinExistence type="predicted"/>
<evidence type="ECO:0000313" key="3">
    <source>
        <dbReference type="Proteomes" id="UP001396334"/>
    </source>
</evidence>
<organism evidence="2 3">
    <name type="scientific">Hibiscus sabdariffa</name>
    <name type="common">roselle</name>
    <dbReference type="NCBI Taxonomy" id="183260"/>
    <lineage>
        <taxon>Eukaryota</taxon>
        <taxon>Viridiplantae</taxon>
        <taxon>Streptophyta</taxon>
        <taxon>Embryophyta</taxon>
        <taxon>Tracheophyta</taxon>
        <taxon>Spermatophyta</taxon>
        <taxon>Magnoliopsida</taxon>
        <taxon>eudicotyledons</taxon>
        <taxon>Gunneridae</taxon>
        <taxon>Pentapetalae</taxon>
        <taxon>rosids</taxon>
        <taxon>malvids</taxon>
        <taxon>Malvales</taxon>
        <taxon>Malvaceae</taxon>
        <taxon>Malvoideae</taxon>
        <taxon>Hibiscus</taxon>
    </lineage>
</organism>
<feature type="region of interest" description="Disordered" evidence="1">
    <location>
        <begin position="75"/>
        <end position="106"/>
    </location>
</feature>
<evidence type="ECO:0000313" key="2">
    <source>
        <dbReference type="EMBL" id="KAK8484644.1"/>
    </source>
</evidence>
<reference evidence="2 3" key="1">
    <citation type="journal article" date="2024" name="G3 (Bethesda)">
        <title>Genome assembly of Hibiscus sabdariffa L. provides insights into metabolisms of medicinal natural products.</title>
        <authorList>
            <person name="Kim T."/>
        </authorList>
    </citation>
    <scope>NUCLEOTIDE SEQUENCE [LARGE SCALE GENOMIC DNA]</scope>
    <source>
        <strain evidence="2">TK-2024</strain>
        <tissue evidence="2">Old leaves</tissue>
    </source>
</reference>
<accession>A0ABR1ZV88</accession>
<dbReference type="Proteomes" id="UP001396334">
    <property type="component" value="Unassembled WGS sequence"/>
</dbReference>
<name>A0ABR1ZV88_9ROSI</name>
<keyword evidence="3" id="KW-1185">Reference proteome</keyword>
<dbReference type="EMBL" id="JBBPBN010000552">
    <property type="protein sequence ID" value="KAK8484644.1"/>
    <property type="molecule type" value="Genomic_DNA"/>
</dbReference>
<sequence>MGATRPLGSTRVSAPSSPFGLRRDLACLNCSYRSPHLYGFGPGEFPGFEHGPNPFTSSRGCCTLFKKKLNHFKEKESEIESASPSQTVCPKVSRREENSNGGDEGG</sequence>
<protein>
    <submittedName>
        <fullName evidence="2">Uncharacterized protein</fullName>
    </submittedName>
</protein>
<comment type="caution">
    <text evidence="2">The sequence shown here is derived from an EMBL/GenBank/DDBJ whole genome shotgun (WGS) entry which is preliminary data.</text>
</comment>